<keyword evidence="4" id="KW-0645">Protease</keyword>
<dbReference type="Gene3D" id="3.40.630.10">
    <property type="entry name" value="Zn peptidases"/>
    <property type="match status" value="1"/>
</dbReference>
<dbReference type="GO" id="GO:0004177">
    <property type="term" value="F:aminopeptidase activity"/>
    <property type="evidence" value="ECO:0007669"/>
    <property type="project" value="UniProtKB-KW"/>
</dbReference>
<dbReference type="Proteomes" id="UP001183006">
    <property type="component" value="Chromosome"/>
</dbReference>
<dbReference type="GO" id="GO:0008237">
    <property type="term" value="F:metallopeptidase activity"/>
    <property type="evidence" value="ECO:0007669"/>
    <property type="project" value="UniProtKB-KW"/>
</dbReference>
<protein>
    <submittedName>
        <fullName evidence="9">M18 family aminopeptidase</fullName>
    </submittedName>
</protein>
<dbReference type="GO" id="GO:0005737">
    <property type="term" value="C:cytoplasm"/>
    <property type="evidence" value="ECO:0007669"/>
    <property type="project" value="UniProtKB-ARBA"/>
</dbReference>
<reference evidence="9" key="1">
    <citation type="submission" date="2023-08" db="EMBL/GenBank/DDBJ databases">
        <title>Methanolobus mangrovi sp. nov. and Methanolobus sediminis sp. nov, two novel methylotrophic methanogens isolated from mangrove sediments in China.</title>
        <authorList>
            <person name="Zhou J."/>
        </authorList>
    </citation>
    <scope>NUCLEOTIDE SEQUENCE</scope>
    <source>
        <strain evidence="9">FTZ2</strain>
    </source>
</reference>
<evidence type="ECO:0000256" key="6">
    <source>
        <dbReference type="ARBA" id="ARBA00022801"/>
    </source>
</evidence>
<dbReference type="KEGG" id="mmav:RE476_09940"/>
<dbReference type="PANTHER" id="PTHR28570:SF3">
    <property type="entry name" value="ASPARTYL AMINOPEPTIDASE"/>
    <property type="match status" value="1"/>
</dbReference>
<dbReference type="InterPro" id="IPR023358">
    <property type="entry name" value="Peptidase_M18_dom2"/>
</dbReference>
<dbReference type="Pfam" id="PF02127">
    <property type="entry name" value="Peptidase_M18"/>
    <property type="match status" value="1"/>
</dbReference>
<keyword evidence="10" id="KW-1185">Reference proteome</keyword>
<dbReference type="GeneID" id="84230463"/>
<evidence type="ECO:0000256" key="8">
    <source>
        <dbReference type="ARBA" id="ARBA00023049"/>
    </source>
</evidence>
<dbReference type="EMBL" id="CP133594">
    <property type="protein sequence ID" value="WMW21696.1"/>
    <property type="molecule type" value="Genomic_DNA"/>
</dbReference>
<dbReference type="PANTHER" id="PTHR28570">
    <property type="entry name" value="ASPARTYL AMINOPEPTIDASE"/>
    <property type="match status" value="1"/>
</dbReference>
<name>A0AA51UEJ1_9EURY</name>
<keyword evidence="6" id="KW-0378">Hydrolase</keyword>
<dbReference type="GO" id="GO:0008270">
    <property type="term" value="F:zinc ion binding"/>
    <property type="evidence" value="ECO:0007669"/>
    <property type="project" value="InterPro"/>
</dbReference>
<evidence type="ECO:0000313" key="10">
    <source>
        <dbReference type="Proteomes" id="UP001183006"/>
    </source>
</evidence>
<dbReference type="SUPFAM" id="SSF101821">
    <property type="entry name" value="Aminopeptidase/glucanase lid domain"/>
    <property type="match status" value="1"/>
</dbReference>
<comment type="similarity">
    <text evidence="2">Belongs to the peptidase M18 family.</text>
</comment>
<evidence type="ECO:0000256" key="3">
    <source>
        <dbReference type="ARBA" id="ARBA00022438"/>
    </source>
</evidence>
<keyword evidence="3 9" id="KW-0031">Aminopeptidase</keyword>
<organism evidence="9 10">
    <name type="scientific">Methanolobus mangrovi</name>
    <dbReference type="NCBI Taxonomy" id="3072977"/>
    <lineage>
        <taxon>Archaea</taxon>
        <taxon>Methanobacteriati</taxon>
        <taxon>Methanobacteriota</taxon>
        <taxon>Stenosarchaea group</taxon>
        <taxon>Methanomicrobia</taxon>
        <taxon>Methanosarcinales</taxon>
        <taxon>Methanosarcinaceae</taxon>
        <taxon>Methanolobus</taxon>
    </lineage>
</organism>
<dbReference type="GO" id="GO:0006508">
    <property type="term" value="P:proteolysis"/>
    <property type="evidence" value="ECO:0007669"/>
    <property type="project" value="UniProtKB-KW"/>
</dbReference>
<keyword evidence="8" id="KW-0482">Metalloprotease</keyword>
<sequence>MDNFRNHISDFFGFMKNATTAVQTVDTIRERLDAEGFMELNMNEPWKLNLSGKYYLTPYPSMLVGFTIGSDQYLTKGVKIIAAHTDSPGFRIKPSPEVNSEGMLTLNVERYGGPILNTWFDRPLSIAGRIAVRSDEVLKPKVIHLDFQRPILIIPNLAIHMNHEVNKGVEIKVQKEMQPLLTQLIEDEIKDNYLLDLVAEKAGVAREDILDMDLNVYCSEEGMLVGAKEEFISCPRIDDLSMVYAAMEALVGSKQKDGVNMVAFMDNEEIGSMTKQGADSVLLSTILERIRMGTVGKAQQFPGQVMDSFVISADGAHGLHPNYGEKNDITNKPVMNKGIAIKISGNRSYASEVETIAAFQQLCDRAGLRYQKFVNHSDQPGGKTLGPLLSKYVPVHVVDVGVPMLAMHSTRELMGKQDFLDSIEIFRTFFQLEE</sequence>
<evidence type="ECO:0000256" key="5">
    <source>
        <dbReference type="ARBA" id="ARBA00022723"/>
    </source>
</evidence>
<comment type="cofactor">
    <cofactor evidence="1">
        <name>Zn(2+)</name>
        <dbReference type="ChEBI" id="CHEBI:29105"/>
    </cofactor>
</comment>
<evidence type="ECO:0000256" key="4">
    <source>
        <dbReference type="ARBA" id="ARBA00022670"/>
    </source>
</evidence>
<keyword evidence="7" id="KW-0862">Zinc</keyword>
<evidence type="ECO:0000256" key="2">
    <source>
        <dbReference type="ARBA" id="ARBA00008290"/>
    </source>
</evidence>
<evidence type="ECO:0000313" key="9">
    <source>
        <dbReference type="EMBL" id="WMW21696.1"/>
    </source>
</evidence>
<accession>A0AA51UEJ1</accession>
<dbReference type="NCBIfam" id="NF002759">
    <property type="entry name" value="PRK02813.1"/>
    <property type="match status" value="1"/>
</dbReference>
<dbReference type="Gene3D" id="2.30.250.10">
    <property type="entry name" value="Aminopeptidase i, Domain 2"/>
    <property type="match status" value="1"/>
</dbReference>
<dbReference type="AlphaFoldDB" id="A0AA51UEJ1"/>
<evidence type="ECO:0000256" key="1">
    <source>
        <dbReference type="ARBA" id="ARBA00001947"/>
    </source>
</evidence>
<dbReference type="RefSeq" id="WP_309307486.1">
    <property type="nucleotide sequence ID" value="NZ_CP133594.1"/>
</dbReference>
<gene>
    <name evidence="9" type="ORF">RE476_09940</name>
</gene>
<evidence type="ECO:0000256" key="7">
    <source>
        <dbReference type="ARBA" id="ARBA00022833"/>
    </source>
</evidence>
<dbReference type="SUPFAM" id="SSF53187">
    <property type="entry name" value="Zn-dependent exopeptidases"/>
    <property type="match status" value="1"/>
</dbReference>
<keyword evidence="5" id="KW-0479">Metal-binding</keyword>
<proteinExistence type="inferred from homology"/>
<dbReference type="PRINTS" id="PR00932">
    <property type="entry name" value="AMINO1PTASE"/>
</dbReference>
<dbReference type="InterPro" id="IPR001948">
    <property type="entry name" value="Peptidase_M18"/>
</dbReference>